<feature type="compositionally biased region" description="Low complexity" evidence="5">
    <location>
        <begin position="776"/>
        <end position="785"/>
    </location>
</feature>
<feature type="compositionally biased region" description="Basic residues" evidence="5">
    <location>
        <begin position="786"/>
        <end position="813"/>
    </location>
</feature>
<name>A0A0N4Z696_PARTI</name>
<dbReference type="Proteomes" id="UP000038045">
    <property type="component" value="Unplaced"/>
</dbReference>
<dbReference type="GO" id="GO:0006581">
    <property type="term" value="P:acetylcholine catabolic process"/>
    <property type="evidence" value="ECO:0007669"/>
    <property type="project" value="TreeGrafter"/>
</dbReference>
<evidence type="ECO:0000259" key="6">
    <source>
        <dbReference type="Pfam" id="PF00135"/>
    </source>
</evidence>
<reference evidence="8" key="1">
    <citation type="submission" date="2017-02" db="UniProtKB">
        <authorList>
            <consortium name="WormBaseParasite"/>
        </authorList>
    </citation>
    <scope>IDENTIFICATION</scope>
</reference>
<dbReference type="InterPro" id="IPR029058">
    <property type="entry name" value="AB_hydrolase_fold"/>
</dbReference>
<evidence type="ECO:0000256" key="5">
    <source>
        <dbReference type="SAM" id="MobiDB-lite"/>
    </source>
</evidence>
<evidence type="ECO:0000313" key="8">
    <source>
        <dbReference type="WBParaSite" id="PTRK_0000267100.1"/>
    </source>
</evidence>
<dbReference type="GO" id="GO:0005886">
    <property type="term" value="C:plasma membrane"/>
    <property type="evidence" value="ECO:0007669"/>
    <property type="project" value="TreeGrafter"/>
</dbReference>
<dbReference type="SUPFAM" id="SSF53474">
    <property type="entry name" value="alpha/beta-Hydrolases"/>
    <property type="match status" value="2"/>
</dbReference>
<evidence type="ECO:0000256" key="2">
    <source>
        <dbReference type="ARBA" id="ARBA00022487"/>
    </source>
</evidence>
<dbReference type="PANTHER" id="PTHR43918:SF15">
    <property type="entry name" value="CARBOXYLIC ESTER HYDROLASE"/>
    <property type="match status" value="1"/>
</dbReference>
<dbReference type="Pfam" id="PF00135">
    <property type="entry name" value="COesterase"/>
    <property type="match status" value="2"/>
</dbReference>
<dbReference type="GO" id="GO:0005615">
    <property type="term" value="C:extracellular space"/>
    <property type="evidence" value="ECO:0007669"/>
    <property type="project" value="TreeGrafter"/>
</dbReference>
<protein>
    <submittedName>
        <fullName evidence="8">Acetylcholinesterase</fullName>
    </submittedName>
</protein>
<dbReference type="STRING" id="131310.A0A0N4Z696"/>
<dbReference type="InterPro" id="IPR002018">
    <property type="entry name" value="CarbesteraseB"/>
</dbReference>
<feature type="domain" description="Carboxylesterase type B" evidence="6">
    <location>
        <begin position="2"/>
        <end position="200"/>
    </location>
</feature>
<dbReference type="PANTHER" id="PTHR43918">
    <property type="entry name" value="ACETYLCHOLINESTERASE"/>
    <property type="match status" value="1"/>
</dbReference>
<dbReference type="GO" id="GO:0003990">
    <property type="term" value="F:acetylcholinesterase activity"/>
    <property type="evidence" value="ECO:0007669"/>
    <property type="project" value="TreeGrafter"/>
</dbReference>
<sequence length="813" mass="93595">MGDTSNEGSFFLWYYYNDTIDCKNLELKSEKIKGDCFVDKEQFEKIVANVSRVFGYNEDRKQKILNHYGVTDSNATAAAQRFLSSLLYDCGLQQFADKLIEDSDNHESYVYTFDHRSVEKRTSWPDSFGTVHAALIEFLFGRPFRYPDHYEASDLENEQNMSKTVMELYGQFANTGKPNKEEWKPYSKESKYSMRLDSDYNSDYPDDGDIHNIEECSIIMPHFKMEGNYTNTDDVVPKKYIKNKELNFENDRIVDEYLGIPFAEAPLKDKRFLKPEKLKKPPTAQKPFNASKLAKTCPQKLFNTHIHALDFWNPPDNIDENCLQLNMWVPKNKSGAVLVNLCGGAYWRLGASNDIFNGSVLAAYSRAIVVNLNFRLGALGFARFKSGKEGVTGNMGLLDQQMGLKWIQENIKDFGGDPSKVTLMGEQTGASSAEAHLYSEKSKGLFNRIALTSGVLENTWASKTNSFTEGKTDELIKILKCTDTKPSKRLKCLQQKSYNKILDATVEVKKNYFSFGYPFSLTHNDGSFFKDDISKKSTKIINHVDVLMGNTKHEGSFFLYYYFQKYGCNVNWNVNPPTDVCFISESNFTNIVNDIQKLFKTNEEWKKNVTNYYKTGNPNKKEAAFKLLSDLLFDCGLLQFADKHSEESKDKVRYVYRFYHASIEKNTVFPTSFGTMHAALVEFLFGRPFRYPHHYHNYTLRREQEMSKLVMEMYGNFAANGTGKKDWESYTKENQKILVLNSRYSHPYDHIYLRMINFKACEWLINPFASEQLIKTSSVKPSTTKKPSKITPKKVPSAKKPKSKKSPFKSKKN</sequence>
<dbReference type="InterPro" id="IPR050654">
    <property type="entry name" value="AChE-related_enzymes"/>
</dbReference>
<proteinExistence type="inferred from homology"/>
<keyword evidence="4" id="KW-1015">Disulfide bond</keyword>
<dbReference type="ESTHER" id="parti-a0a0n4z696.2">
    <property type="family name" value="Cholinesterase-like"/>
</dbReference>
<organism evidence="7 8">
    <name type="scientific">Parastrongyloides trichosuri</name>
    <name type="common">Possum-specific nematode worm</name>
    <dbReference type="NCBI Taxonomy" id="131310"/>
    <lineage>
        <taxon>Eukaryota</taxon>
        <taxon>Metazoa</taxon>
        <taxon>Ecdysozoa</taxon>
        <taxon>Nematoda</taxon>
        <taxon>Chromadorea</taxon>
        <taxon>Rhabditida</taxon>
        <taxon>Tylenchina</taxon>
        <taxon>Panagrolaimomorpha</taxon>
        <taxon>Strongyloidoidea</taxon>
        <taxon>Strongyloididae</taxon>
        <taxon>Parastrongyloides</taxon>
    </lineage>
</organism>
<evidence type="ECO:0000313" key="7">
    <source>
        <dbReference type="Proteomes" id="UP000038045"/>
    </source>
</evidence>
<accession>A0A0N4Z696</accession>
<evidence type="ECO:0000256" key="4">
    <source>
        <dbReference type="ARBA" id="ARBA00023157"/>
    </source>
</evidence>
<evidence type="ECO:0000256" key="3">
    <source>
        <dbReference type="ARBA" id="ARBA00022801"/>
    </source>
</evidence>
<keyword evidence="3" id="KW-0378">Hydrolase</keyword>
<dbReference type="WBParaSite" id="PTRK_0000267100.1">
    <property type="protein sequence ID" value="PTRK_0000267100.1"/>
    <property type="gene ID" value="PTRK_0000267100"/>
</dbReference>
<dbReference type="Gene3D" id="3.40.50.1820">
    <property type="entry name" value="alpha/beta hydrolase"/>
    <property type="match status" value="2"/>
</dbReference>
<keyword evidence="2" id="KW-0719">Serine esterase</keyword>
<comment type="similarity">
    <text evidence="1">Belongs to the type-B carboxylesterase/lipase family.</text>
</comment>
<dbReference type="PRINTS" id="PR00878">
    <property type="entry name" value="CHOLNESTRASE"/>
</dbReference>
<dbReference type="AlphaFoldDB" id="A0A0N4Z696"/>
<feature type="region of interest" description="Disordered" evidence="5">
    <location>
        <begin position="776"/>
        <end position="813"/>
    </location>
</feature>
<evidence type="ECO:0000256" key="1">
    <source>
        <dbReference type="ARBA" id="ARBA00005964"/>
    </source>
</evidence>
<keyword evidence="7" id="KW-1185">Reference proteome</keyword>
<dbReference type="GO" id="GO:0019695">
    <property type="term" value="P:choline metabolic process"/>
    <property type="evidence" value="ECO:0007669"/>
    <property type="project" value="TreeGrafter"/>
</dbReference>
<dbReference type="InterPro" id="IPR000997">
    <property type="entry name" value="Cholinesterase"/>
</dbReference>
<feature type="domain" description="Carboxylesterase type B" evidence="6">
    <location>
        <begin position="245"/>
        <end position="744"/>
    </location>
</feature>